<proteinExistence type="predicted"/>
<dbReference type="Pfam" id="PF13439">
    <property type="entry name" value="Glyco_transf_4"/>
    <property type="match status" value="1"/>
</dbReference>
<reference evidence="4" key="1">
    <citation type="journal article" date="2021" name="PeerJ">
        <title>Extensive microbial diversity within the chicken gut microbiome revealed by metagenomics and culture.</title>
        <authorList>
            <person name="Gilroy R."/>
            <person name="Ravi A."/>
            <person name="Getino M."/>
            <person name="Pursley I."/>
            <person name="Horton D.L."/>
            <person name="Alikhan N.F."/>
            <person name="Baker D."/>
            <person name="Gharbi K."/>
            <person name="Hall N."/>
            <person name="Watson M."/>
            <person name="Adriaenssens E.M."/>
            <person name="Foster-Nyarko E."/>
            <person name="Jarju S."/>
            <person name="Secka A."/>
            <person name="Antonio M."/>
            <person name="Oren A."/>
            <person name="Chaudhuri R.R."/>
            <person name="La Ragione R."/>
            <person name="Hildebrand F."/>
            <person name="Pallen M.J."/>
        </authorList>
    </citation>
    <scope>NUCLEOTIDE SEQUENCE</scope>
    <source>
        <strain evidence="4">ChiHjej13B12-24818</strain>
    </source>
</reference>
<dbReference type="PANTHER" id="PTHR12526:SF510">
    <property type="entry name" value="D-INOSITOL 3-PHOSPHATE GLYCOSYLTRANSFERASE"/>
    <property type="match status" value="1"/>
</dbReference>
<dbReference type="GO" id="GO:0016757">
    <property type="term" value="F:glycosyltransferase activity"/>
    <property type="evidence" value="ECO:0007669"/>
    <property type="project" value="UniProtKB-KW"/>
</dbReference>
<dbReference type="SUPFAM" id="SSF53756">
    <property type="entry name" value="UDP-Glycosyltransferase/glycogen phosphorylase"/>
    <property type="match status" value="1"/>
</dbReference>
<dbReference type="Pfam" id="PF13692">
    <property type="entry name" value="Glyco_trans_1_4"/>
    <property type="match status" value="1"/>
</dbReference>
<sequence>MNTHRALDPGSRRVEVETPAEPPVIGVLTSVGETLDAFFVEIADRWRELGAVVKPAAGTLAEEFTSPTVLSSVTRKPSPRNWRAVRELRDWVRDEHLDVVMTNTATASTLVRVAGIGVPVIYFCHGLHWNGQRLVDLPFRVIELSLLSRTDAIVCINSADEDWFARHAPRIPRLRLLGGVGLDMDRFVRRPALTWEEGTEPLRLVWCGEFSPRKNPAAVVELATILHRRGIDVTLDMLGEGPLFDSEEARSPVPGLVNRHGKQDVVPYFEQAHVLVQTSRWEGLPRVGLEAIAIGRPVVGFDVKGVRDLPGVLVVPSDDIEALAGAVLSAARGEGPVLPDAAALSHVHAADSLFEFAVSVVTGSFRQGRTYAV</sequence>
<keyword evidence="2 4" id="KW-0808">Transferase</keyword>
<dbReference type="Gene3D" id="3.40.50.2000">
    <property type="entry name" value="Glycogen Phosphorylase B"/>
    <property type="match status" value="2"/>
</dbReference>
<dbReference type="EMBL" id="DWZH01000079">
    <property type="protein sequence ID" value="HJB10817.1"/>
    <property type="molecule type" value="Genomic_DNA"/>
</dbReference>
<gene>
    <name evidence="4" type="ORF">H9786_09880</name>
</gene>
<feature type="domain" description="Glycosyltransferase subfamily 4-like N-terminal" evidence="3">
    <location>
        <begin position="61"/>
        <end position="169"/>
    </location>
</feature>
<comment type="caution">
    <text evidence="4">The sequence shown here is derived from an EMBL/GenBank/DDBJ whole genome shotgun (WGS) entry which is preliminary data.</text>
</comment>
<dbReference type="InterPro" id="IPR028098">
    <property type="entry name" value="Glyco_trans_4-like_N"/>
</dbReference>
<organism evidence="4 5">
    <name type="scientific">Candidatus Brachybacterium merdavium</name>
    <dbReference type="NCBI Taxonomy" id="2838513"/>
    <lineage>
        <taxon>Bacteria</taxon>
        <taxon>Bacillati</taxon>
        <taxon>Actinomycetota</taxon>
        <taxon>Actinomycetes</taxon>
        <taxon>Micrococcales</taxon>
        <taxon>Dermabacteraceae</taxon>
        <taxon>Brachybacterium</taxon>
    </lineage>
</organism>
<evidence type="ECO:0000313" key="5">
    <source>
        <dbReference type="Proteomes" id="UP000823823"/>
    </source>
</evidence>
<dbReference type="PANTHER" id="PTHR12526">
    <property type="entry name" value="GLYCOSYLTRANSFERASE"/>
    <property type="match status" value="1"/>
</dbReference>
<name>A0A9D2LDS5_9MICO</name>
<evidence type="ECO:0000256" key="2">
    <source>
        <dbReference type="ARBA" id="ARBA00022679"/>
    </source>
</evidence>
<dbReference type="EC" id="2.4.-.-" evidence="4"/>
<evidence type="ECO:0000256" key="1">
    <source>
        <dbReference type="ARBA" id="ARBA00022676"/>
    </source>
</evidence>
<dbReference type="Proteomes" id="UP000823823">
    <property type="component" value="Unassembled WGS sequence"/>
</dbReference>
<keyword evidence="1 4" id="KW-0328">Glycosyltransferase</keyword>
<reference evidence="4" key="2">
    <citation type="submission" date="2021-04" db="EMBL/GenBank/DDBJ databases">
        <authorList>
            <person name="Gilroy R."/>
        </authorList>
    </citation>
    <scope>NUCLEOTIDE SEQUENCE</scope>
    <source>
        <strain evidence="4">ChiHjej13B12-24818</strain>
    </source>
</reference>
<protein>
    <submittedName>
        <fullName evidence="4">Glycosyltransferase</fullName>
        <ecNumber evidence="4">2.4.-.-</ecNumber>
    </submittedName>
</protein>
<accession>A0A9D2LDS5</accession>
<evidence type="ECO:0000259" key="3">
    <source>
        <dbReference type="Pfam" id="PF13439"/>
    </source>
</evidence>
<evidence type="ECO:0000313" key="4">
    <source>
        <dbReference type="EMBL" id="HJB10817.1"/>
    </source>
</evidence>
<dbReference type="AlphaFoldDB" id="A0A9D2LDS5"/>